<sequence>MTLLQVQELLVKNREEYHEIIELEKYLENNGGVTVIMKQKMKVNKKIERTKKDEEDGGNTYDEDEEDEDGEANEHRVNSQDIEDKERRVEIVAFT</sequence>
<feature type="compositionally biased region" description="Acidic residues" evidence="1">
    <location>
        <begin position="55"/>
        <end position="71"/>
    </location>
</feature>
<proteinExistence type="predicted"/>
<dbReference type="Gramene" id="ONK56662">
    <property type="protein sequence ID" value="ONK56662"/>
    <property type="gene ID" value="A4U43_C10F11350"/>
</dbReference>
<dbReference type="EMBL" id="CM007390">
    <property type="protein sequence ID" value="ONK56662.1"/>
    <property type="molecule type" value="Genomic_DNA"/>
</dbReference>
<feature type="compositionally biased region" description="Basic and acidic residues" evidence="1">
    <location>
        <begin position="72"/>
        <end position="88"/>
    </location>
</feature>
<evidence type="ECO:0000313" key="3">
    <source>
        <dbReference type="Proteomes" id="UP000243459"/>
    </source>
</evidence>
<accession>A0A5P1E212</accession>
<gene>
    <name evidence="2" type="ORF">A4U43_C10F11350</name>
</gene>
<reference evidence="3" key="1">
    <citation type="journal article" date="2017" name="Nat. Commun.">
        <title>The asparagus genome sheds light on the origin and evolution of a young Y chromosome.</title>
        <authorList>
            <person name="Harkess A."/>
            <person name="Zhou J."/>
            <person name="Xu C."/>
            <person name="Bowers J.E."/>
            <person name="Van der Hulst R."/>
            <person name="Ayyampalayam S."/>
            <person name="Mercati F."/>
            <person name="Riccardi P."/>
            <person name="McKain M.R."/>
            <person name="Kakrana A."/>
            <person name="Tang H."/>
            <person name="Ray J."/>
            <person name="Groenendijk J."/>
            <person name="Arikit S."/>
            <person name="Mathioni S.M."/>
            <person name="Nakano M."/>
            <person name="Shan H."/>
            <person name="Telgmann-Rauber A."/>
            <person name="Kanno A."/>
            <person name="Yue Z."/>
            <person name="Chen H."/>
            <person name="Li W."/>
            <person name="Chen Y."/>
            <person name="Xu X."/>
            <person name="Zhang Y."/>
            <person name="Luo S."/>
            <person name="Chen H."/>
            <person name="Gao J."/>
            <person name="Mao Z."/>
            <person name="Pires J.C."/>
            <person name="Luo M."/>
            <person name="Kudrna D."/>
            <person name="Wing R.A."/>
            <person name="Meyers B.C."/>
            <person name="Yi K."/>
            <person name="Kong H."/>
            <person name="Lavrijsen P."/>
            <person name="Sunseri F."/>
            <person name="Falavigna A."/>
            <person name="Ye Y."/>
            <person name="Leebens-Mack J.H."/>
            <person name="Chen G."/>
        </authorList>
    </citation>
    <scope>NUCLEOTIDE SEQUENCE [LARGE SCALE GENOMIC DNA]</scope>
    <source>
        <strain evidence="3">cv. DH0086</strain>
    </source>
</reference>
<feature type="region of interest" description="Disordered" evidence="1">
    <location>
        <begin position="46"/>
        <end position="88"/>
    </location>
</feature>
<organism evidence="2 3">
    <name type="scientific">Asparagus officinalis</name>
    <name type="common">Garden asparagus</name>
    <dbReference type="NCBI Taxonomy" id="4686"/>
    <lineage>
        <taxon>Eukaryota</taxon>
        <taxon>Viridiplantae</taxon>
        <taxon>Streptophyta</taxon>
        <taxon>Embryophyta</taxon>
        <taxon>Tracheophyta</taxon>
        <taxon>Spermatophyta</taxon>
        <taxon>Magnoliopsida</taxon>
        <taxon>Liliopsida</taxon>
        <taxon>Asparagales</taxon>
        <taxon>Asparagaceae</taxon>
        <taxon>Asparagoideae</taxon>
        <taxon>Asparagus</taxon>
    </lineage>
</organism>
<dbReference type="Proteomes" id="UP000243459">
    <property type="component" value="Chromosome 10"/>
</dbReference>
<evidence type="ECO:0000256" key="1">
    <source>
        <dbReference type="SAM" id="MobiDB-lite"/>
    </source>
</evidence>
<name>A0A5P1E212_ASPOF</name>
<dbReference type="AlphaFoldDB" id="A0A5P1E212"/>
<keyword evidence="3" id="KW-1185">Reference proteome</keyword>
<evidence type="ECO:0000313" key="2">
    <source>
        <dbReference type="EMBL" id="ONK56662.1"/>
    </source>
</evidence>
<protein>
    <submittedName>
        <fullName evidence="2">Uncharacterized protein</fullName>
    </submittedName>
</protein>